<feature type="domain" description="DUF4136" evidence="2">
    <location>
        <begin position="27"/>
        <end position="193"/>
    </location>
</feature>
<keyword evidence="4" id="KW-1185">Reference proteome</keyword>
<evidence type="ECO:0000256" key="1">
    <source>
        <dbReference type="SAM" id="SignalP"/>
    </source>
</evidence>
<organism evidence="3 4">
    <name type="scientific">Mucilaginibacter pankratovii</name>
    <dbReference type="NCBI Taxonomy" id="2772110"/>
    <lineage>
        <taxon>Bacteria</taxon>
        <taxon>Pseudomonadati</taxon>
        <taxon>Bacteroidota</taxon>
        <taxon>Sphingobacteriia</taxon>
        <taxon>Sphingobacteriales</taxon>
        <taxon>Sphingobacteriaceae</taxon>
        <taxon>Mucilaginibacter</taxon>
    </lineage>
</organism>
<sequence length="205" mass="22981">MKKYIYLMLAVAFVSVLSACSSYNYYTAAANKTNLSGYRTFAWAPMKRDSGKQWRPLTEIGNGKLQESAKTALLQKGLTINEQNPDLLVGYATVTGRGTKINYYYSPMYGGYYGGFGYGWYRPFGYGYYGYGFPNYGGAYARRVPYKEGTIIIDLIDPKTNTLVWRGYGVGELHDPKTTLREIPKVVDGIIKQLNLNPPVATTRS</sequence>
<dbReference type="Proteomes" id="UP000606600">
    <property type="component" value="Unassembled WGS sequence"/>
</dbReference>
<evidence type="ECO:0000259" key="2">
    <source>
        <dbReference type="Pfam" id="PF13590"/>
    </source>
</evidence>
<proteinExistence type="predicted"/>
<protein>
    <submittedName>
        <fullName evidence="3">DUF4136 domain-containing protein</fullName>
    </submittedName>
</protein>
<gene>
    <name evidence="3" type="ORF">IDJ77_24160</name>
</gene>
<dbReference type="Pfam" id="PF13590">
    <property type="entry name" value="DUF4136"/>
    <property type="match status" value="1"/>
</dbReference>
<dbReference type="InterPro" id="IPR025411">
    <property type="entry name" value="DUF4136"/>
</dbReference>
<feature type="signal peptide" evidence="1">
    <location>
        <begin position="1"/>
        <end position="19"/>
    </location>
</feature>
<dbReference type="Gene3D" id="3.30.160.670">
    <property type="match status" value="1"/>
</dbReference>
<evidence type="ECO:0000313" key="4">
    <source>
        <dbReference type="Proteomes" id="UP000606600"/>
    </source>
</evidence>
<keyword evidence="1" id="KW-0732">Signal</keyword>
<reference evidence="3 4" key="1">
    <citation type="submission" date="2020-09" db="EMBL/GenBank/DDBJ databases">
        <title>Novel species of Mucilaginibacter isolated from a glacier on the Tibetan Plateau.</title>
        <authorList>
            <person name="Liu Q."/>
            <person name="Xin Y.-H."/>
        </authorList>
    </citation>
    <scope>NUCLEOTIDE SEQUENCE [LARGE SCALE GENOMIC DNA]</scope>
    <source>
        <strain evidence="3 4">ZT4R22</strain>
    </source>
</reference>
<accession>A0ABR7WXB9</accession>
<dbReference type="RefSeq" id="WP_191191559.1">
    <property type="nucleotide sequence ID" value="NZ_JACWMY010000015.1"/>
</dbReference>
<feature type="chain" id="PRO_5045793037" evidence="1">
    <location>
        <begin position="20"/>
        <end position="205"/>
    </location>
</feature>
<dbReference type="PROSITE" id="PS51257">
    <property type="entry name" value="PROKAR_LIPOPROTEIN"/>
    <property type="match status" value="1"/>
</dbReference>
<comment type="caution">
    <text evidence="3">The sequence shown here is derived from an EMBL/GenBank/DDBJ whole genome shotgun (WGS) entry which is preliminary data.</text>
</comment>
<evidence type="ECO:0000313" key="3">
    <source>
        <dbReference type="EMBL" id="MBD1366927.1"/>
    </source>
</evidence>
<dbReference type="EMBL" id="JACWMY010000015">
    <property type="protein sequence ID" value="MBD1366927.1"/>
    <property type="molecule type" value="Genomic_DNA"/>
</dbReference>
<name>A0ABR7WXB9_9SPHI</name>